<feature type="region of interest" description="Disordered" evidence="1">
    <location>
        <begin position="597"/>
        <end position="634"/>
    </location>
</feature>
<sequence>MATVDGTWERDLASLSWTLSSLIDRDDCEPFIEGIAGFMCSEKAVQAPVIMHELVKRRDLGRHVLELLENCVGPAHDATEIRRRRAISGLSALRALTVHWFSDDVGVTLREDDPHDVWKWSYSFPPKMIDVTMSLRSADDLVISMHARCTAAVAVWRLLVDYDELGAYTKQKLVTVERLLAYLESTRDRGHRSTRRTRVRDKIKEKISHDLLAVWAQSTQKHIEMLRMNSPQPESKQVKIQNWDAEKVDLRMMRYLWEQNTCPPEAWLYDDVVLRHNETDSGESLMLDSVLAYLSLHAKLLHKTLKPWESSQQPLNAYVDEATECLDQWSSTTMRELMPKIIASGHVANVIQFIRHAILGPRRIDSDQVMILETLETIIMPIRALQGKLNERTQKGLLGLLIFLREQHIDVMFRDIDNLAGSTYQFIAKIGEKVIPLVVRGLGTPNLWQSAQSILFEYEDACPDLADTLSSAQTWIRGRLLHYQLSLSHTWKPLVLPAPSEPHTNRAPASPPPPLAMSGTSPIGLSSPGSKRRLNLSTLGTSPDGRFPPNDHLKTAHKIMQLLYSPNGHFKENYIDKPVELELGNFIDTVHYSAEPANSNRRSRANSWARPSDGSLSPDIHSEPPSASASDSLEYESASSVKLGRFAPPMQASTSLQTAITAETEPPQDTKAASLPLVMVQQGEGSRGSRSPRSGSPSPSTTSPTFPQRNGTPPRRPSHSYPPVTVEGQSLGLYTSGDSGPIPLSAPSTRFHTPIAGNAEPSSEAQAFAIAPTLIGNSTQGHARSLSEDGDSVRDGDGWASDRGRSGGFNGGDSESEGANNSHGDNELRSAAMTKGTSDETPPSSHDSPKTGIARLTAEIDNDAQRVTLDPLTHDRQGAEDSDGAEGNLDHPPSPLSSSPEGSSNSLPPLFKGNVPHEGFMAKHEPALVSSAERVHANDHSGVPKNRSSHDDASSGPTDRSINGTPGHGQDRIGDAAGVGECAVGSSDDPGANSSNRRNGDVNVDSSSGLLEKGVQTDASPVM</sequence>
<comment type="caution">
    <text evidence="2">The sequence shown here is derived from an EMBL/GenBank/DDBJ whole genome shotgun (WGS) entry which is preliminary data.</text>
</comment>
<feature type="region of interest" description="Disordered" evidence="1">
    <location>
        <begin position="498"/>
        <end position="552"/>
    </location>
</feature>
<keyword evidence="3" id="KW-1185">Reference proteome</keyword>
<feature type="compositionally biased region" description="Low complexity" evidence="1">
    <location>
        <begin position="597"/>
        <end position="612"/>
    </location>
</feature>
<feature type="compositionally biased region" description="Polar residues" evidence="1">
    <location>
        <begin position="835"/>
        <end position="846"/>
    </location>
</feature>
<dbReference type="AlphaFoldDB" id="A0AAD4MBM3"/>
<protein>
    <submittedName>
        <fullName evidence="2">Uncharacterized protein</fullName>
    </submittedName>
</protein>
<dbReference type="Proteomes" id="UP001203297">
    <property type="component" value="Unassembled WGS sequence"/>
</dbReference>
<feature type="compositionally biased region" description="Low complexity" evidence="1">
    <location>
        <begin position="896"/>
        <end position="910"/>
    </location>
</feature>
<evidence type="ECO:0000256" key="1">
    <source>
        <dbReference type="SAM" id="MobiDB-lite"/>
    </source>
</evidence>
<accession>A0AAD4MBM3</accession>
<gene>
    <name evidence="2" type="ORF">B0F90DRAFT_964005</name>
</gene>
<feature type="region of interest" description="Disordered" evidence="1">
    <location>
        <begin position="681"/>
        <end position="760"/>
    </location>
</feature>
<organism evidence="2 3">
    <name type="scientific">Multifurca ochricompacta</name>
    <dbReference type="NCBI Taxonomy" id="376703"/>
    <lineage>
        <taxon>Eukaryota</taxon>
        <taxon>Fungi</taxon>
        <taxon>Dikarya</taxon>
        <taxon>Basidiomycota</taxon>
        <taxon>Agaricomycotina</taxon>
        <taxon>Agaricomycetes</taxon>
        <taxon>Russulales</taxon>
        <taxon>Russulaceae</taxon>
        <taxon>Multifurca</taxon>
    </lineage>
</organism>
<feature type="region of interest" description="Disordered" evidence="1">
    <location>
        <begin position="779"/>
        <end position="1023"/>
    </location>
</feature>
<proteinExistence type="predicted"/>
<feature type="compositionally biased region" description="Polar residues" evidence="1">
    <location>
        <begin position="518"/>
        <end position="541"/>
    </location>
</feature>
<feature type="compositionally biased region" description="Basic and acidic residues" evidence="1">
    <location>
        <begin position="785"/>
        <end position="805"/>
    </location>
</feature>
<evidence type="ECO:0000313" key="2">
    <source>
        <dbReference type="EMBL" id="KAI0306109.1"/>
    </source>
</evidence>
<feature type="compositionally biased region" description="Polar residues" evidence="1">
    <location>
        <begin position="955"/>
        <end position="964"/>
    </location>
</feature>
<name>A0AAD4MBM3_9AGAM</name>
<reference evidence="2" key="1">
    <citation type="journal article" date="2022" name="New Phytol.">
        <title>Evolutionary transition to the ectomycorrhizal habit in the genomes of a hyperdiverse lineage of mushroom-forming fungi.</title>
        <authorList>
            <person name="Looney B."/>
            <person name="Miyauchi S."/>
            <person name="Morin E."/>
            <person name="Drula E."/>
            <person name="Courty P.E."/>
            <person name="Kohler A."/>
            <person name="Kuo A."/>
            <person name="LaButti K."/>
            <person name="Pangilinan J."/>
            <person name="Lipzen A."/>
            <person name="Riley R."/>
            <person name="Andreopoulos W."/>
            <person name="He G."/>
            <person name="Johnson J."/>
            <person name="Nolan M."/>
            <person name="Tritt A."/>
            <person name="Barry K.W."/>
            <person name="Grigoriev I.V."/>
            <person name="Nagy L.G."/>
            <person name="Hibbett D."/>
            <person name="Henrissat B."/>
            <person name="Matheny P.B."/>
            <person name="Labbe J."/>
            <person name="Martin F.M."/>
        </authorList>
    </citation>
    <scope>NUCLEOTIDE SEQUENCE</scope>
    <source>
        <strain evidence="2">BPL690</strain>
    </source>
</reference>
<feature type="compositionally biased region" description="Low complexity" evidence="1">
    <location>
        <begin position="688"/>
        <end position="705"/>
    </location>
</feature>
<dbReference type="EMBL" id="WTXG01000004">
    <property type="protein sequence ID" value="KAI0306109.1"/>
    <property type="molecule type" value="Genomic_DNA"/>
</dbReference>
<evidence type="ECO:0000313" key="3">
    <source>
        <dbReference type="Proteomes" id="UP001203297"/>
    </source>
</evidence>